<dbReference type="EMBL" id="VAHF01000002">
    <property type="protein sequence ID" value="TXG68370.1"/>
    <property type="molecule type" value="Genomic_DNA"/>
</dbReference>
<dbReference type="OrthoDB" id="2219495at2759"/>
<reference evidence="3" key="1">
    <citation type="journal article" date="2019" name="Gigascience">
        <title>De novo genome assembly of the endangered Acer yangbiense, a plant species with extremely small populations endemic to Yunnan Province, China.</title>
        <authorList>
            <person name="Yang J."/>
            <person name="Wariss H.M."/>
            <person name="Tao L."/>
            <person name="Zhang R."/>
            <person name="Yun Q."/>
            <person name="Hollingsworth P."/>
            <person name="Dao Z."/>
            <person name="Luo G."/>
            <person name="Guo H."/>
            <person name="Ma Y."/>
            <person name="Sun W."/>
        </authorList>
    </citation>
    <scope>NUCLEOTIDE SEQUENCE [LARGE SCALE GENOMIC DNA]</scope>
    <source>
        <strain evidence="3">cv. Malutang</strain>
    </source>
</reference>
<feature type="region of interest" description="Disordered" evidence="1">
    <location>
        <begin position="246"/>
        <end position="265"/>
    </location>
</feature>
<sequence length="436" mass="48954">MDLEDISSLCASLSISSHDGPIQLLNEELRFEAKHRLSLCLVGKILLSKRVNREAFMRVIGKIWQVRKGMDIESVTAMERPIGKGTIESLKFSEADFWVQIHQVPLLCMTREIGRFLGYMIGEVLEVDGGSSGDWDGVVTTMVLRYERLPNHCFKCGMVNHITPECTEVEPVLMIDGKANFPFGLWLRASVSYKKFNVQNQRSSTFSLQNEGGFIRFDRGKEEKMKMSMEGVSEERVMHDASISMAESSGAPFQDQKEGDVMDSGDKEVPAVCVSKKQGEEIKNLRRNETERGAINAVEVVEELCDQRNMGESEMVFGLMSLGQEDISQGVGPDINDNHIAHESGSFLISESSEPNSFVGPNINQVEEVNKPVSNRICGKGPGHRKNRVGGVKIGERRVRFDKIGKLEIGEKREDSLRGKRKFKKVENNVILESYW</sequence>
<protein>
    <submittedName>
        <fullName evidence="2">Uncharacterized protein</fullName>
    </submittedName>
</protein>
<comment type="caution">
    <text evidence="2">The sequence shown here is derived from an EMBL/GenBank/DDBJ whole genome shotgun (WGS) entry which is preliminary data.</text>
</comment>
<dbReference type="InterPro" id="IPR040256">
    <property type="entry name" value="At4g02000-like"/>
</dbReference>
<feature type="compositionally biased region" description="Basic and acidic residues" evidence="1">
    <location>
        <begin position="255"/>
        <end position="265"/>
    </location>
</feature>
<evidence type="ECO:0000313" key="3">
    <source>
        <dbReference type="Proteomes" id="UP000323000"/>
    </source>
</evidence>
<dbReference type="PANTHER" id="PTHR31286:SF167">
    <property type="entry name" value="OS09G0268800 PROTEIN"/>
    <property type="match status" value="1"/>
</dbReference>
<keyword evidence="3" id="KW-1185">Reference proteome</keyword>
<gene>
    <name evidence="2" type="ORF">EZV62_003305</name>
</gene>
<organism evidence="2 3">
    <name type="scientific">Acer yangbiense</name>
    <dbReference type="NCBI Taxonomy" id="1000413"/>
    <lineage>
        <taxon>Eukaryota</taxon>
        <taxon>Viridiplantae</taxon>
        <taxon>Streptophyta</taxon>
        <taxon>Embryophyta</taxon>
        <taxon>Tracheophyta</taxon>
        <taxon>Spermatophyta</taxon>
        <taxon>Magnoliopsida</taxon>
        <taxon>eudicotyledons</taxon>
        <taxon>Gunneridae</taxon>
        <taxon>Pentapetalae</taxon>
        <taxon>rosids</taxon>
        <taxon>malvids</taxon>
        <taxon>Sapindales</taxon>
        <taxon>Sapindaceae</taxon>
        <taxon>Hippocastanoideae</taxon>
        <taxon>Acereae</taxon>
        <taxon>Acer</taxon>
    </lineage>
</organism>
<dbReference type="Proteomes" id="UP000323000">
    <property type="component" value="Chromosome 2"/>
</dbReference>
<dbReference type="AlphaFoldDB" id="A0A5C7IGB8"/>
<dbReference type="PANTHER" id="PTHR31286">
    <property type="entry name" value="GLYCINE-RICH CELL WALL STRUCTURAL PROTEIN 1.8-LIKE"/>
    <property type="match status" value="1"/>
</dbReference>
<evidence type="ECO:0000313" key="2">
    <source>
        <dbReference type="EMBL" id="TXG68370.1"/>
    </source>
</evidence>
<accession>A0A5C7IGB8</accession>
<name>A0A5C7IGB8_9ROSI</name>
<evidence type="ECO:0000256" key="1">
    <source>
        <dbReference type="SAM" id="MobiDB-lite"/>
    </source>
</evidence>
<proteinExistence type="predicted"/>